<feature type="domain" description="GH16" evidence="9">
    <location>
        <begin position="129"/>
        <end position="469"/>
    </location>
</feature>
<dbReference type="OrthoDB" id="4781at2759"/>
<sequence>MLLCFFRVFLLSTIVLNSAEGYYVVPRAKFEVFYPRGFQVSIPAEDGVTLFAFHGKLNEEMEGLEAGHWSMDITKPRNGRFTFRDRGTALKVGDIIYYWTYALHYGSGYREDNGEYKVTGYVNKTDDVVTFPSSPSPSPETCKPSVTYVNGVKQECANVEIFAEDFSSRTIDPSKWTQQRRFSREPDYEFVTYLLNDDILYTESSNLFIKPKRLTDIYGENILRGHLFFRTDCTGEIRTKECDQHGERFMLPPIASGQVTTKNHFSFKYGSVKIRAKLPNMKWAFPQFFLDPSENAYGSRDYSSGQMRVAFFSESDPLVLSGGAILASERKFRNLFTCENVKKSGTWSADFHIFSLEWTPDSITTSVDGIEYCLIEPGNGFGYAETAAGEKIPNAEYIRRGGKMAPFDHEFHLTIGLGVGGHYDFDDNISGKPWINREPRAHNDFWNAIKGTNYPQGKLIIDYVKVLTV</sequence>
<dbReference type="PANTHER" id="PTHR10963:SF60">
    <property type="entry name" value="GRAM-NEGATIVE BACTERIA-BINDING PROTEIN 1-RELATED"/>
    <property type="match status" value="1"/>
</dbReference>
<dbReference type="SUPFAM" id="SSF49899">
    <property type="entry name" value="Concanavalin A-like lectins/glucanases"/>
    <property type="match status" value="1"/>
</dbReference>
<dbReference type="InterPro" id="IPR043030">
    <property type="entry name" value="BGBP_N_sf"/>
</dbReference>
<protein>
    <submittedName>
        <fullName evidence="11">Uncharacterized protein</fullName>
    </submittedName>
</protein>
<evidence type="ECO:0000313" key="11">
    <source>
        <dbReference type="EMBL" id="CAD7082004.1"/>
    </source>
</evidence>
<reference evidence="11 12" key="1">
    <citation type="submission" date="2020-11" db="EMBL/GenBank/DDBJ databases">
        <authorList>
            <person name="Wallbank WR R."/>
            <person name="Pardo Diaz C."/>
            <person name="Kozak K."/>
            <person name="Martin S."/>
            <person name="Jiggins C."/>
            <person name="Moest M."/>
            <person name="Warren A I."/>
            <person name="Generalovic N T."/>
            <person name="Byers J.R.P. K."/>
            <person name="Montejo-Kovacevich G."/>
            <person name="Yen C E."/>
        </authorList>
    </citation>
    <scope>NUCLEOTIDE SEQUENCE [LARGE SCALE GENOMIC DNA]</scope>
</reference>
<dbReference type="PROSITE" id="PS51762">
    <property type="entry name" value="GH16_2"/>
    <property type="match status" value="1"/>
</dbReference>
<dbReference type="InterPro" id="IPR050546">
    <property type="entry name" value="Glycosyl_Hydrlase_16"/>
</dbReference>
<evidence type="ECO:0000256" key="7">
    <source>
        <dbReference type="ARBA" id="ARBA00023180"/>
    </source>
</evidence>
<dbReference type="PANTHER" id="PTHR10963">
    <property type="entry name" value="GLYCOSYL HYDROLASE-RELATED"/>
    <property type="match status" value="1"/>
</dbReference>
<evidence type="ECO:0000256" key="5">
    <source>
        <dbReference type="ARBA" id="ARBA00022729"/>
    </source>
</evidence>
<evidence type="ECO:0000313" key="12">
    <source>
        <dbReference type="Proteomes" id="UP000594454"/>
    </source>
</evidence>
<feature type="chain" id="PRO_5031186540" evidence="8">
    <location>
        <begin position="22"/>
        <end position="469"/>
    </location>
</feature>
<comment type="subcellular location">
    <subcellularLocation>
        <location evidence="1">Secreted</location>
    </subcellularLocation>
</comment>
<keyword evidence="5 8" id="KW-0732">Signal</keyword>
<dbReference type="GO" id="GO:0030246">
    <property type="term" value="F:carbohydrate binding"/>
    <property type="evidence" value="ECO:0007669"/>
    <property type="project" value="InterPro"/>
</dbReference>
<proteinExistence type="inferred from homology"/>
<keyword evidence="3" id="KW-0964">Secreted</keyword>
<dbReference type="Gene3D" id="2.60.40.2140">
    <property type="entry name" value="Beta-1,3-glucan-recognition protein, N-terminal domain"/>
    <property type="match status" value="1"/>
</dbReference>
<organism evidence="11 12">
    <name type="scientific">Hermetia illucens</name>
    <name type="common">Black soldier fly</name>
    <dbReference type="NCBI Taxonomy" id="343691"/>
    <lineage>
        <taxon>Eukaryota</taxon>
        <taxon>Metazoa</taxon>
        <taxon>Ecdysozoa</taxon>
        <taxon>Arthropoda</taxon>
        <taxon>Hexapoda</taxon>
        <taxon>Insecta</taxon>
        <taxon>Pterygota</taxon>
        <taxon>Neoptera</taxon>
        <taxon>Endopterygota</taxon>
        <taxon>Diptera</taxon>
        <taxon>Brachycera</taxon>
        <taxon>Stratiomyomorpha</taxon>
        <taxon>Stratiomyidae</taxon>
        <taxon>Hermetiinae</taxon>
        <taxon>Hermetia</taxon>
    </lineage>
</organism>
<dbReference type="InterPro" id="IPR000757">
    <property type="entry name" value="Beta-glucanase-like"/>
</dbReference>
<evidence type="ECO:0000256" key="1">
    <source>
        <dbReference type="ARBA" id="ARBA00004613"/>
    </source>
</evidence>
<keyword evidence="6" id="KW-0391">Immunity</keyword>
<keyword evidence="12" id="KW-1185">Reference proteome</keyword>
<dbReference type="FunCoup" id="A0A7R8YTS3">
    <property type="interactions" value="105"/>
</dbReference>
<dbReference type="GO" id="GO:0004553">
    <property type="term" value="F:hydrolase activity, hydrolyzing O-glycosyl compounds"/>
    <property type="evidence" value="ECO:0007669"/>
    <property type="project" value="InterPro"/>
</dbReference>
<evidence type="ECO:0000256" key="3">
    <source>
        <dbReference type="ARBA" id="ARBA00022525"/>
    </source>
</evidence>
<dbReference type="AlphaFoldDB" id="A0A7R8YTS3"/>
<dbReference type="Gene3D" id="2.60.120.200">
    <property type="match status" value="1"/>
</dbReference>
<feature type="signal peptide" evidence="8">
    <location>
        <begin position="1"/>
        <end position="21"/>
    </location>
</feature>
<dbReference type="GO" id="GO:0005975">
    <property type="term" value="P:carbohydrate metabolic process"/>
    <property type="evidence" value="ECO:0007669"/>
    <property type="project" value="InterPro"/>
</dbReference>
<comment type="similarity">
    <text evidence="2">Belongs to the insect beta-1,3-glucan binding protein family.</text>
</comment>
<dbReference type="Proteomes" id="UP000594454">
    <property type="component" value="Chromosome 2"/>
</dbReference>
<evidence type="ECO:0000256" key="6">
    <source>
        <dbReference type="ARBA" id="ARBA00022859"/>
    </source>
</evidence>
<evidence type="ECO:0000259" key="10">
    <source>
        <dbReference type="PROSITE" id="PS51969"/>
    </source>
</evidence>
<evidence type="ECO:0000256" key="8">
    <source>
        <dbReference type="SAM" id="SignalP"/>
    </source>
</evidence>
<feature type="domain" description="CBM39" evidence="10">
    <location>
        <begin position="23"/>
        <end position="123"/>
    </location>
</feature>
<dbReference type="PROSITE" id="PS51969">
    <property type="entry name" value="CBM39"/>
    <property type="match status" value="1"/>
</dbReference>
<dbReference type="EMBL" id="LR899010">
    <property type="protein sequence ID" value="CAD7082004.1"/>
    <property type="molecule type" value="Genomic_DNA"/>
</dbReference>
<dbReference type="GO" id="GO:0005576">
    <property type="term" value="C:extracellular region"/>
    <property type="evidence" value="ECO:0007669"/>
    <property type="project" value="UniProtKB-SubCell"/>
</dbReference>
<keyword evidence="7" id="KW-0325">Glycoprotein</keyword>
<dbReference type="FunFam" id="2.60.40.2140:FF:000001">
    <property type="entry name" value="Beta-1,3-glucan-binding protein"/>
    <property type="match status" value="1"/>
</dbReference>
<evidence type="ECO:0000256" key="2">
    <source>
        <dbReference type="ARBA" id="ARBA00008781"/>
    </source>
</evidence>
<evidence type="ECO:0000259" key="9">
    <source>
        <dbReference type="PROSITE" id="PS51762"/>
    </source>
</evidence>
<name>A0A7R8YTS3_HERIL</name>
<dbReference type="Pfam" id="PF15886">
    <property type="entry name" value="CBM39"/>
    <property type="match status" value="1"/>
</dbReference>
<gene>
    <name evidence="11" type="ORF">HERILL_LOCUS5075</name>
</gene>
<dbReference type="InParanoid" id="A0A7R8YTS3"/>
<dbReference type="GO" id="GO:0045087">
    <property type="term" value="P:innate immune response"/>
    <property type="evidence" value="ECO:0007669"/>
    <property type="project" value="UniProtKB-KW"/>
</dbReference>
<accession>A0A7R8YTS3</accession>
<dbReference type="InterPro" id="IPR031756">
    <property type="entry name" value="BGBP_N"/>
</dbReference>
<dbReference type="OMA" id="ECANVEI"/>
<evidence type="ECO:0000256" key="4">
    <source>
        <dbReference type="ARBA" id="ARBA00022588"/>
    </source>
</evidence>
<dbReference type="InterPro" id="IPR013320">
    <property type="entry name" value="ConA-like_dom_sf"/>
</dbReference>
<keyword evidence="4" id="KW-0399">Innate immunity</keyword>
<dbReference type="GO" id="GO:0045088">
    <property type="term" value="P:regulation of innate immune response"/>
    <property type="evidence" value="ECO:0007669"/>
    <property type="project" value="UniProtKB-ARBA"/>
</dbReference>